<feature type="domain" description="F-box" evidence="1">
    <location>
        <begin position="183"/>
        <end position="211"/>
    </location>
</feature>
<gene>
    <name evidence="2" type="primary">AVEN_269634_1</name>
    <name evidence="2" type="ORF">NPIL_356391</name>
</gene>
<dbReference type="Proteomes" id="UP000887013">
    <property type="component" value="Unassembled WGS sequence"/>
</dbReference>
<evidence type="ECO:0000313" key="3">
    <source>
        <dbReference type="Proteomes" id="UP000887013"/>
    </source>
</evidence>
<dbReference type="InterPro" id="IPR036047">
    <property type="entry name" value="F-box-like_dom_sf"/>
</dbReference>
<sequence length="260" mass="30186">MTSTPKKQGVLPFSTPIQSHNDSGYFGSSNKSSLAKIVHMLSPVKEHSAKKRLTHQYEFENLYNSEITTGTEISTKNLWNDFPSCKLVKELDFNNSSGFDENFKDSFNESQDISLLIDLENSILSCETKSTSSSQEHKDSNSAFFRDIFKKKIQFSSENSHRKRTIKNIDFFKELDRINCQSIITYILSHLSAEDLTQVCYVSRKWREILLCDNKANSRRKEFLKDRILHKDSTCSEEHYKSPKHKHDVRSVSDLIRLKR</sequence>
<dbReference type="EMBL" id="BMAW01086990">
    <property type="protein sequence ID" value="GFU49548.1"/>
    <property type="molecule type" value="Genomic_DNA"/>
</dbReference>
<organism evidence="2 3">
    <name type="scientific">Nephila pilipes</name>
    <name type="common">Giant wood spider</name>
    <name type="synonym">Nephila maculata</name>
    <dbReference type="NCBI Taxonomy" id="299642"/>
    <lineage>
        <taxon>Eukaryota</taxon>
        <taxon>Metazoa</taxon>
        <taxon>Ecdysozoa</taxon>
        <taxon>Arthropoda</taxon>
        <taxon>Chelicerata</taxon>
        <taxon>Arachnida</taxon>
        <taxon>Araneae</taxon>
        <taxon>Araneomorphae</taxon>
        <taxon>Entelegynae</taxon>
        <taxon>Araneoidea</taxon>
        <taxon>Nephilidae</taxon>
        <taxon>Nephila</taxon>
    </lineage>
</organism>
<evidence type="ECO:0000313" key="2">
    <source>
        <dbReference type="EMBL" id="GFU49548.1"/>
    </source>
</evidence>
<dbReference type="InterPro" id="IPR001810">
    <property type="entry name" value="F-box_dom"/>
</dbReference>
<dbReference type="CDD" id="cd22086">
    <property type="entry name" value="F-box_EMI"/>
    <property type="match status" value="1"/>
</dbReference>
<proteinExistence type="predicted"/>
<dbReference type="InterPro" id="IPR047147">
    <property type="entry name" value="FBX5_43"/>
</dbReference>
<dbReference type="AlphaFoldDB" id="A0A8X6UQL8"/>
<dbReference type="GO" id="GO:0007088">
    <property type="term" value="P:regulation of mitotic nuclear division"/>
    <property type="evidence" value="ECO:0007669"/>
    <property type="project" value="InterPro"/>
</dbReference>
<reference evidence="2" key="1">
    <citation type="submission" date="2020-08" db="EMBL/GenBank/DDBJ databases">
        <title>Multicomponent nature underlies the extraordinary mechanical properties of spider dragline silk.</title>
        <authorList>
            <person name="Kono N."/>
            <person name="Nakamura H."/>
            <person name="Mori M."/>
            <person name="Yoshida Y."/>
            <person name="Ohtoshi R."/>
            <person name="Malay A.D."/>
            <person name="Moran D.A.P."/>
            <person name="Tomita M."/>
            <person name="Numata K."/>
            <person name="Arakawa K."/>
        </authorList>
    </citation>
    <scope>NUCLEOTIDE SEQUENCE</scope>
</reference>
<protein>
    <recommendedName>
        <fullName evidence="1">F-box domain-containing protein</fullName>
    </recommendedName>
</protein>
<dbReference type="GO" id="GO:0045835">
    <property type="term" value="P:negative regulation of meiotic nuclear division"/>
    <property type="evidence" value="ECO:0007669"/>
    <property type="project" value="InterPro"/>
</dbReference>
<dbReference type="SUPFAM" id="SSF81383">
    <property type="entry name" value="F-box domain"/>
    <property type="match status" value="1"/>
</dbReference>
<name>A0A8X6UQL8_NEPPI</name>
<dbReference type="GO" id="GO:0005634">
    <property type="term" value="C:nucleus"/>
    <property type="evidence" value="ECO:0007669"/>
    <property type="project" value="TreeGrafter"/>
</dbReference>
<keyword evidence="3" id="KW-1185">Reference proteome</keyword>
<evidence type="ECO:0000259" key="1">
    <source>
        <dbReference type="Pfam" id="PF12937"/>
    </source>
</evidence>
<accession>A0A8X6UQL8</accession>
<dbReference type="OrthoDB" id="6427625at2759"/>
<comment type="caution">
    <text evidence="2">The sequence shown here is derived from an EMBL/GenBank/DDBJ whole genome shotgun (WGS) entry which is preliminary data.</text>
</comment>
<dbReference type="PANTHER" id="PTHR15493">
    <property type="entry name" value="F-BOX ONLY PROTEIN 5 AND 43"/>
    <property type="match status" value="1"/>
</dbReference>
<dbReference type="PANTHER" id="PTHR15493:SF9">
    <property type="entry name" value="GH14043P"/>
    <property type="match status" value="1"/>
</dbReference>
<dbReference type="Gene3D" id="1.20.1280.50">
    <property type="match status" value="1"/>
</dbReference>
<dbReference type="Pfam" id="PF12937">
    <property type="entry name" value="F-box-like"/>
    <property type="match status" value="1"/>
</dbReference>